<evidence type="ECO:0000259" key="6">
    <source>
        <dbReference type="PROSITE" id="PS50178"/>
    </source>
</evidence>
<dbReference type="InterPro" id="IPR013083">
    <property type="entry name" value="Znf_RING/FYVE/PHD"/>
</dbReference>
<dbReference type="PROSITE" id="PS50178">
    <property type="entry name" value="ZF_FYVE"/>
    <property type="match status" value="1"/>
</dbReference>
<dbReference type="InterPro" id="IPR044553">
    <property type="entry name" value="Bbox1_ANCHR"/>
</dbReference>
<feature type="compositionally biased region" description="Basic and acidic residues" evidence="5">
    <location>
        <begin position="73"/>
        <end position="82"/>
    </location>
</feature>
<dbReference type="InterPro" id="IPR011011">
    <property type="entry name" value="Znf_FYVE_PHD"/>
</dbReference>
<dbReference type="PANTHER" id="PTHR46603">
    <property type="entry name" value="ABSCISSION/NOCUT CHECKPOINT REGULATOR"/>
    <property type="match status" value="1"/>
</dbReference>
<dbReference type="GO" id="GO:0032154">
    <property type="term" value="C:cleavage furrow"/>
    <property type="evidence" value="ECO:0007669"/>
    <property type="project" value="TreeGrafter"/>
</dbReference>
<organism evidence="7 8">
    <name type="scientific">Littorina saxatilis</name>
    <dbReference type="NCBI Taxonomy" id="31220"/>
    <lineage>
        <taxon>Eukaryota</taxon>
        <taxon>Metazoa</taxon>
        <taxon>Spiralia</taxon>
        <taxon>Lophotrochozoa</taxon>
        <taxon>Mollusca</taxon>
        <taxon>Gastropoda</taxon>
        <taxon>Caenogastropoda</taxon>
        <taxon>Littorinimorpha</taxon>
        <taxon>Littorinoidea</taxon>
        <taxon>Littorinidae</taxon>
        <taxon>Littorina</taxon>
    </lineage>
</organism>
<gene>
    <name evidence="7" type="ORF">V1264_019161</name>
</gene>
<proteinExistence type="predicted"/>
<dbReference type="Gene3D" id="3.30.40.10">
    <property type="entry name" value="Zinc/RING finger domain, C3HC4 (zinc finger)"/>
    <property type="match status" value="1"/>
</dbReference>
<keyword evidence="2 4" id="KW-0863">Zinc-finger</keyword>
<comment type="caution">
    <text evidence="7">The sequence shown here is derived from an EMBL/GenBank/DDBJ whole genome shotgun (WGS) entry which is preliminary data.</text>
</comment>
<dbReference type="GO" id="GO:0005813">
    <property type="term" value="C:centrosome"/>
    <property type="evidence" value="ECO:0007669"/>
    <property type="project" value="TreeGrafter"/>
</dbReference>
<feature type="region of interest" description="Disordered" evidence="5">
    <location>
        <begin position="72"/>
        <end position="122"/>
    </location>
</feature>
<evidence type="ECO:0000313" key="8">
    <source>
        <dbReference type="Proteomes" id="UP001374579"/>
    </source>
</evidence>
<protein>
    <recommendedName>
        <fullName evidence="6">FYVE-type domain-containing protein</fullName>
    </recommendedName>
</protein>
<keyword evidence="3" id="KW-0862">Zinc</keyword>
<feature type="region of interest" description="Disordered" evidence="5">
    <location>
        <begin position="155"/>
        <end position="177"/>
    </location>
</feature>
<dbReference type="AlphaFoldDB" id="A0AAN9BFD8"/>
<evidence type="ECO:0000256" key="5">
    <source>
        <dbReference type="SAM" id="MobiDB-lite"/>
    </source>
</evidence>
<feature type="compositionally biased region" description="Basic residues" evidence="5">
    <location>
        <begin position="374"/>
        <end position="384"/>
    </location>
</feature>
<keyword evidence="8" id="KW-1185">Reference proteome</keyword>
<evidence type="ECO:0000256" key="4">
    <source>
        <dbReference type="PROSITE-ProRule" id="PRU00091"/>
    </source>
</evidence>
<dbReference type="EMBL" id="JBAMIC010000008">
    <property type="protein sequence ID" value="KAK7104442.1"/>
    <property type="molecule type" value="Genomic_DNA"/>
</dbReference>
<dbReference type="InterPro" id="IPR000306">
    <property type="entry name" value="Znf_FYVE"/>
</dbReference>
<sequence length="469" mass="51791">MPGQCYACGAEFGLFKKEQGCKNCGFAFCSRCLTKKAAIPKEKLDSRLQSKGSDKETQHVCNKCYDILTGKTKPVESGRRTPPEALLKRMAALEQKEASGASLGSHQKGGGSKANAKYAALDKPDRDIAERLDRLKEKPKEQKVLDKDLNERLARLKGENPAVRSAPTKPVYHPPDTRTQVEQIDELLDEIANEVEIDSHGIDPVADVENRLSSLRGDQTGARKEDQNNLDKNNPMPQKKFVKNIDVGTRSTKGAAGEDGKSGEDLDFEEVQALMARAAADMEQDAQKALQDMQKDKELMERLTVIKQRQEKKDGQADLQSIGSNVDNTEQDDDDSEDEETAAKRIMQQFLEESKLDDQVGETLATGPEEAKASKAKSKASKSKAKADSTGKGPQKETNIPKGATADADSDYEDPDELPYCIICTEDALIRCIDCDMDLYCNRCFKEGHKDLGLTDHRSVPYKAPKGYR</sequence>
<dbReference type="GO" id="GO:0009838">
    <property type="term" value="P:abscission"/>
    <property type="evidence" value="ECO:0007669"/>
    <property type="project" value="TreeGrafter"/>
</dbReference>
<dbReference type="InterPro" id="IPR017455">
    <property type="entry name" value="Znf_FYVE-rel"/>
</dbReference>
<keyword evidence="1" id="KW-0479">Metal-binding</keyword>
<dbReference type="GO" id="GO:0008270">
    <property type="term" value="F:zinc ion binding"/>
    <property type="evidence" value="ECO:0007669"/>
    <property type="project" value="UniProtKB-KW"/>
</dbReference>
<name>A0AAN9BFD8_9CAEN</name>
<dbReference type="GO" id="GO:0032266">
    <property type="term" value="F:phosphatidylinositol-3-phosphate binding"/>
    <property type="evidence" value="ECO:0007669"/>
    <property type="project" value="TreeGrafter"/>
</dbReference>
<dbReference type="SMART" id="SM00064">
    <property type="entry name" value="FYVE"/>
    <property type="match status" value="1"/>
</dbReference>
<dbReference type="CDD" id="cd19817">
    <property type="entry name" value="Bbox1_ANCHR-like"/>
    <property type="match status" value="1"/>
</dbReference>
<feature type="domain" description="FYVE-type" evidence="6">
    <location>
        <begin position="1"/>
        <end position="69"/>
    </location>
</feature>
<evidence type="ECO:0000313" key="7">
    <source>
        <dbReference type="EMBL" id="KAK7104442.1"/>
    </source>
</evidence>
<dbReference type="Proteomes" id="UP001374579">
    <property type="component" value="Unassembled WGS sequence"/>
</dbReference>
<dbReference type="GO" id="GO:0044878">
    <property type="term" value="P:mitotic cytokinesis checkpoint signaling"/>
    <property type="evidence" value="ECO:0007669"/>
    <property type="project" value="TreeGrafter"/>
</dbReference>
<accession>A0AAN9BFD8</accession>
<dbReference type="Pfam" id="PF22586">
    <property type="entry name" value="ANCHR-like_BBOX"/>
    <property type="match status" value="1"/>
</dbReference>
<dbReference type="CDD" id="cd15749">
    <property type="entry name" value="FYVE_ZFY19"/>
    <property type="match status" value="1"/>
</dbReference>
<dbReference type="GO" id="GO:0030496">
    <property type="term" value="C:midbody"/>
    <property type="evidence" value="ECO:0007669"/>
    <property type="project" value="TreeGrafter"/>
</dbReference>
<feature type="region of interest" description="Disordered" evidence="5">
    <location>
        <begin position="301"/>
        <end position="413"/>
    </location>
</feature>
<reference evidence="7 8" key="1">
    <citation type="submission" date="2024-02" db="EMBL/GenBank/DDBJ databases">
        <title>Chromosome-scale genome assembly of the rough periwinkle Littorina saxatilis.</title>
        <authorList>
            <person name="De Jode A."/>
            <person name="Faria R."/>
            <person name="Formenti G."/>
            <person name="Sims Y."/>
            <person name="Smith T.P."/>
            <person name="Tracey A."/>
            <person name="Wood J.M.D."/>
            <person name="Zagrodzka Z.B."/>
            <person name="Johannesson K."/>
            <person name="Butlin R.K."/>
            <person name="Leder E.H."/>
        </authorList>
    </citation>
    <scope>NUCLEOTIDE SEQUENCE [LARGE SCALE GENOMIC DNA]</scope>
    <source>
        <strain evidence="7">Snail1</strain>
        <tissue evidence="7">Muscle</tissue>
    </source>
</reference>
<dbReference type="PANTHER" id="PTHR46603:SF1">
    <property type="entry name" value="ABSCISSION_NOCUT CHECKPOINT REGULATOR"/>
    <property type="match status" value="1"/>
</dbReference>
<evidence type="ECO:0000256" key="3">
    <source>
        <dbReference type="ARBA" id="ARBA00022833"/>
    </source>
</evidence>
<feature type="region of interest" description="Disordered" evidence="5">
    <location>
        <begin position="211"/>
        <end position="267"/>
    </location>
</feature>
<dbReference type="SUPFAM" id="SSF57845">
    <property type="entry name" value="B-box zinc-binding domain"/>
    <property type="match status" value="1"/>
</dbReference>
<dbReference type="SUPFAM" id="SSF57903">
    <property type="entry name" value="FYVE/PHD zinc finger"/>
    <property type="match status" value="1"/>
</dbReference>
<evidence type="ECO:0000256" key="1">
    <source>
        <dbReference type="ARBA" id="ARBA00022723"/>
    </source>
</evidence>
<feature type="compositionally biased region" description="Acidic residues" evidence="5">
    <location>
        <begin position="329"/>
        <end position="340"/>
    </location>
</feature>
<evidence type="ECO:0000256" key="2">
    <source>
        <dbReference type="ARBA" id="ARBA00022771"/>
    </source>
</evidence>
<dbReference type="Pfam" id="PF01363">
    <property type="entry name" value="FYVE"/>
    <property type="match status" value="1"/>
</dbReference>